<sequence length="482" mass="53388">MARPKRTLAGPKRALADADLNAEPAPVTKKASKGRGKAKGKENEVPAAKKAVTANDKAAEKEAPRKTSQKSVKGHAPASRKAVAVDSEYATQECQLERKAKDKKADQSSATRIVDAASTSKAASTSNKGVTAKAMDDKVPEKADGKTWICICNPTEDLDKEFDVDEEDVSNNCGRGKNCMCMRVADHHPNHKWIVTKKGFDLLQEWNVQQAKRDQDSFDMYIFNDFSGYGTCEVIENMFLAFAKEEKKKSKDPLAMWSIIESVALFFTAGDLMTWHMCPDSEGNAKRVMLIGTMLLTTIDILIGKGLFVNDGLAIRNIGLILSQYLQFAVDEDETCQFNENGWKAVVVAKADMHNIALQGLAGIDMIVDGIRSEDEDSESDGDDEPDHLARITKEFLNLTICYKSRELWGILTIEKLNSGDWRTWKRWHWAIELASYTSTQAVKVGPTGPSYGGKIGGNFYDLTTKRNKGPHMKRYKLGEGM</sequence>
<feature type="compositionally biased region" description="Low complexity" evidence="1">
    <location>
        <begin position="116"/>
        <end position="126"/>
    </location>
</feature>
<accession>A0ABR4AAI4</accession>
<evidence type="ECO:0000256" key="1">
    <source>
        <dbReference type="SAM" id="MobiDB-lite"/>
    </source>
</evidence>
<evidence type="ECO:0000313" key="3">
    <source>
        <dbReference type="Proteomes" id="UP001590950"/>
    </source>
</evidence>
<organism evidence="2 3">
    <name type="scientific">Stereocaulon virgatum</name>
    <dbReference type="NCBI Taxonomy" id="373712"/>
    <lineage>
        <taxon>Eukaryota</taxon>
        <taxon>Fungi</taxon>
        <taxon>Dikarya</taxon>
        <taxon>Ascomycota</taxon>
        <taxon>Pezizomycotina</taxon>
        <taxon>Lecanoromycetes</taxon>
        <taxon>OSLEUM clade</taxon>
        <taxon>Lecanoromycetidae</taxon>
        <taxon>Lecanorales</taxon>
        <taxon>Lecanorineae</taxon>
        <taxon>Stereocaulaceae</taxon>
        <taxon>Stereocaulon</taxon>
    </lineage>
</organism>
<reference evidence="2 3" key="1">
    <citation type="submission" date="2024-09" db="EMBL/GenBank/DDBJ databases">
        <title>Rethinking Asexuality: The Enigmatic Case of Functional Sexual Genes in Lepraria (Stereocaulaceae).</title>
        <authorList>
            <person name="Doellman M."/>
            <person name="Sun Y."/>
            <person name="Barcenas-Pena A."/>
            <person name="Lumbsch H.T."/>
            <person name="Grewe F."/>
        </authorList>
    </citation>
    <scope>NUCLEOTIDE SEQUENCE [LARGE SCALE GENOMIC DNA]</scope>
    <source>
        <strain evidence="2 3">Mercado 3170</strain>
    </source>
</reference>
<dbReference type="Proteomes" id="UP001590950">
    <property type="component" value="Unassembled WGS sequence"/>
</dbReference>
<feature type="compositionally biased region" description="Basic and acidic residues" evidence="1">
    <location>
        <begin position="95"/>
        <end position="106"/>
    </location>
</feature>
<proteinExistence type="predicted"/>
<dbReference type="EMBL" id="JBEFKJ010000015">
    <property type="protein sequence ID" value="KAL2042120.1"/>
    <property type="molecule type" value="Genomic_DNA"/>
</dbReference>
<name>A0ABR4AAI4_9LECA</name>
<keyword evidence="3" id="KW-1185">Reference proteome</keyword>
<comment type="caution">
    <text evidence="2">The sequence shown here is derived from an EMBL/GenBank/DDBJ whole genome shotgun (WGS) entry which is preliminary data.</text>
</comment>
<protein>
    <submittedName>
        <fullName evidence="2">Uncharacterized protein</fullName>
    </submittedName>
</protein>
<evidence type="ECO:0000313" key="2">
    <source>
        <dbReference type="EMBL" id="KAL2042120.1"/>
    </source>
</evidence>
<feature type="region of interest" description="Disordered" evidence="1">
    <location>
        <begin position="1"/>
        <end position="129"/>
    </location>
</feature>
<gene>
    <name evidence="2" type="ORF">N7G274_005308</name>
</gene>